<dbReference type="InterPro" id="IPR007527">
    <property type="entry name" value="Znf_SWIM"/>
</dbReference>
<keyword evidence="1" id="KW-0479">Metal-binding</keyword>
<dbReference type="GO" id="GO:0008270">
    <property type="term" value="F:zinc ion binding"/>
    <property type="evidence" value="ECO:0007669"/>
    <property type="project" value="UniProtKB-KW"/>
</dbReference>
<comment type="caution">
    <text evidence="3">The sequence shown here is derived from an EMBL/GenBank/DDBJ whole genome shotgun (WGS) entry which is preliminary data.</text>
</comment>
<sequence>MALEDCSEGSVDEIWEVKHIQSTTKHSQFVVLLDDGSHYCTCLYLIYARFVCRHFLSVMLQSKKAFFNMRLIPSRWYSEEGLVAFNNSQESSIQVVQSEDNPSLTESFQVLERIHGQNVTNSVSAKSSSKKSFLWSCLGLCKKALDIAITNGSNQILEDLLQQFISEQVLTQSKSTQELSGQKLDQEIDNLNISDPFQHKGRGRPAIKRYLLSIENHDTKNVDLDERSRKKNKRQCAGCKSWYHDSWNCPLKK</sequence>
<proteinExistence type="predicted"/>
<dbReference type="STRING" id="44941.A0A397UIC6"/>
<gene>
    <name evidence="3" type="ORF">C2G38_2044809</name>
</gene>
<evidence type="ECO:0000313" key="3">
    <source>
        <dbReference type="EMBL" id="RIB08847.1"/>
    </source>
</evidence>
<protein>
    <recommendedName>
        <fullName evidence="2">SWIM-type domain-containing protein</fullName>
    </recommendedName>
</protein>
<feature type="domain" description="SWIM-type" evidence="2">
    <location>
        <begin position="29"/>
        <end position="63"/>
    </location>
</feature>
<evidence type="ECO:0000259" key="2">
    <source>
        <dbReference type="PROSITE" id="PS50966"/>
    </source>
</evidence>
<evidence type="ECO:0000256" key="1">
    <source>
        <dbReference type="PROSITE-ProRule" id="PRU00325"/>
    </source>
</evidence>
<dbReference type="AlphaFoldDB" id="A0A397UIC6"/>
<reference evidence="3 4" key="1">
    <citation type="submission" date="2018-06" db="EMBL/GenBank/DDBJ databases">
        <title>Comparative genomics reveals the genomic features of Rhizophagus irregularis, R. cerebriforme, R. diaphanum and Gigaspora rosea, and their symbiotic lifestyle signature.</title>
        <authorList>
            <person name="Morin E."/>
            <person name="San Clemente H."/>
            <person name="Chen E.C.H."/>
            <person name="De La Providencia I."/>
            <person name="Hainaut M."/>
            <person name="Kuo A."/>
            <person name="Kohler A."/>
            <person name="Murat C."/>
            <person name="Tang N."/>
            <person name="Roy S."/>
            <person name="Loubradou J."/>
            <person name="Henrissat B."/>
            <person name="Grigoriev I.V."/>
            <person name="Corradi N."/>
            <person name="Roux C."/>
            <person name="Martin F.M."/>
        </authorList>
    </citation>
    <scope>NUCLEOTIDE SEQUENCE [LARGE SCALE GENOMIC DNA]</scope>
    <source>
        <strain evidence="3 4">DAOM 194757</strain>
    </source>
</reference>
<dbReference type="OrthoDB" id="2441867at2759"/>
<name>A0A397UIC6_9GLOM</name>
<dbReference type="Proteomes" id="UP000266673">
    <property type="component" value="Unassembled WGS sequence"/>
</dbReference>
<accession>A0A397UIC6</accession>
<keyword evidence="4" id="KW-1185">Reference proteome</keyword>
<evidence type="ECO:0000313" key="4">
    <source>
        <dbReference type="Proteomes" id="UP000266673"/>
    </source>
</evidence>
<keyword evidence="1" id="KW-0862">Zinc</keyword>
<keyword evidence="1" id="KW-0863">Zinc-finger</keyword>
<organism evidence="3 4">
    <name type="scientific">Gigaspora rosea</name>
    <dbReference type="NCBI Taxonomy" id="44941"/>
    <lineage>
        <taxon>Eukaryota</taxon>
        <taxon>Fungi</taxon>
        <taxon>Fungi incertae sedis</taxon>
        <taxon>Mucoromycota</taxon>
        <taxon>Glomeromycotina</taxon>
        <taxon>Glomeromycetes</taxon>
        <taxon>Diversisporales</taxon>
        <taxon>Gigasporaceae</taxon>
        <taxon>Gigaspora</taxon>
    </lineage>
</organism>
<dbReference type="PROSITE" id="PS50966">
    <property type="entry name" value="ZF_SWIM"/>
    <property type="match status" value="1"/>
</dbReference>
<dbReference type="EMBL" id="QKWP01001453">
    <property type="protein sequence ID" value="RIB08847.1"/>
    <property type="molecule type" value="Genomic_DNA"/>
</dbReference>